<name>A0A5E4FGN9_PRUDU</name>
<dbReference type="Gene3D" id="3.30.70.360">
    <property type="match status" value="1"/>
</dbReference>
<organism evidence="2 3">
    <name type="scientific">Prunus dulcis</name>
    <name type="common">Almond</name>
    <name type="synonym">Amygdalus dulcis</name>
    <dbReference type="NCBI Taxonomy" id="3755"/>
    <lineage>
        <taxon>Eukaryota</taxon>
        <taxon>Viridiplantae</taxon>
        <taxon>Streptophyta</taxon>
        <taxon>Embryophyta</taxon>
        <taxon>Tracheophyta</taxon>
        <taxon>Spermatophyta</taxon>
        <taxon>Magnoliopsida</taxon>
        <taxon>eudicotyledons</taxon>
        <taxon>Gunneridae</taxon>
        <taxon>Pentapetalae</taxon>
        <taxon>rosids</taxon>
        <taxon>fabids</taxon>
        <taxon>Rosales</taxon>
        <taxon>Rosaceae</taxon>
        <taxon>Amygdaloideae</taxon>
        <taxon>Amygdaleae</taxon>
        <taxon>Prunus</taxon>
    </lineage>
</organism>
<reference evidence="3" key="1">
    <citation type="journal article" date="2020" name="Plant J.">
        <title>Transposons played a major role in the diversification between the closely related almond and peach genomes: results from the almond genome sequence.</title>
        <authorList>
            <person name="Alioto T."/>
            <person name="Alexiou K.G."/>
            <person name="Bardil A."/>
            <person name="Barteri F."/>
            <person name="Castanera R."/>
            <person name="Cruz F."/>
            <person name="Dhingra A."/>
            <person name="Duval H."/>
            <person name="Fernandez I Marti A."/>
            <person name="Frias L."/>
            <person name="Galan B."/>
            <person name="Garcia J.L."/>
            <person name="Howad W."/>
            <person name="Gomez-Garrido J."/>
            <person name="Gut M."/>
            <person name="Julca I."/>
            <person name="Morata J."/>
            <person name="Puigdomenech P."/>
            <person name="Ribeca P."/>
            <person name="Rubio Cabetas M.J."/>
            <person name="Vlasova A."/>
            <person name="Wirthensohn M."/>
            <person name="Garcia-Mas J."/>
            <person name="Gabaldon T."/>
            <person name="Casacuberta J.M."/>
            <person name="Arus P."/>
        </authorList>
    </citation>
    <scope>NUCLEOTIDE SEQUENCE [LARGE SCALE GENOMIC DNA]</scope>
    <source>
        <strain evidence="3">cv. Texas</strain>
    </source>
</reference>
<feature type="signal peptide" evidence="1">
    <location>
        <begin position="1"/>
        <end position="18"/>
    </location>
</feature>
<dbReference type="Gramene" id="VVA27304">
    <property type="protein sequence ID" value="VVA27304"/>
    <property type="gene ID" value="Prudul26B024660"/>
</dbReference>
<dbReference type="Gene3D" id="3.40.630.10">
    <property type="entry name" value="Zn peptidases"/>
    <property type="match status" value="1"/>
</dbReference>
<evidence type="ECO:0000256" key="1">
    <source>
        <dbReference type="SAM" id="SignalP"/>
    </source>
</evidence>
<dbReference type="GO" id="GO:0016787">
    <property type="term" value="F:hydrolase activity"/>
    <property type="evidence" value="ECO:0007669"/>
    <property type="project" value="UniProtKB-KW"/>
</dbReference>
<protein>
    <submittedName>
        <fullName evidence="2">PREDICTED: IAA-amino acid hydrolase</fullName>
    </submittedName>
</protein>
<gene>
    <name evidence="2" type="ORF">ALMOND_2B024660</name>
</gene>
<dbReference type="EMBL" id="CABIKO010000120">
    <property type="protein sequence ID" value="VVA27304.1"/>
    <property type="molecule type" value="Genomic_DNA"/>
</dbReference>
<keyword evidence="2" id="KW-0378">Hydrolase</keyword>
<dbReference type="AlphaFoldDB" id="A0A5E4FGN9"/>
<proteinExistence type="predicted"/>
<evidence type="ECO:0000313" key="2">
    <source>
        <dbReference type="EMBL" id="VVA27304.1"/>
    </source>
</evidence>
<sequence length="211" mass="23747">MKLYWVLFCLLLSWVGFSEVCWSSWGCGPIVKIDGVVALGYSGGRTLGQEESHDPLGFRKSSSGLHQRPLGRYLSDPFCERGSEEDDVVKALVIPVKPLLRQGEMVENFEVLWTIPKEVICLCRLLACFKITKIEVSEVQVIESQAVVHRCNAYVDMKDEEFPPLPAVFNDESLHLHVKRVGKLMLGPENVMACEKLMEGEDFAIINKFGN</sequence>
<dbReference type="PANTHER" id="PTHR11014">
    <property type="entry name" value="PEPTIDASE M20 FAMILY MEMBER"/>
    <property type="match status" value="1"/>
</dbReference>
<dbReference type="PANTHER" id="PTHR11014:SF140">
    <property type="entry name" value="IAA-AMINO ACID HYDROLASE ILR1-LIKE 3"/>
    <property type="match status" value="1"/>
</dbReference>
<dbReference type="InParanoid" id="A0A5E4FGN9"/>
<keyword evidence="1" id="KW-0732">Signal</keyword>
<dbReference type="InterPro" id="IPR017439">
    <property type="entry name" value="Amidohydrolase"/>
</dbReference>
<dbReference type="Proteomes" id="UP000327085">
    <property type="component" value="Chromosome 2"/>
</dbReference>
<evidence type="ECO:0000313" key="3">
    <source>
        <dbReference type="Proteomes" id="UP000327085"/>
    </source>
</evidence>
<feature type="chain" id="PRO_5022998467" evidence="1">
    <location>
        <begin position="19"/>
        <end position="211"/>
    </location>
</feature>
<accession>A0A5E4FGN9</accession>